<dbReference type="AlphaFoldDB" id="A0A4Y2S9Q0"/>
<protein>
    <recommendedName>
        <fullName evidence="1">CCR4-NOT transcription complex subunit 10</fullName>
    </recommendedName>
</protein>
<dbReference type="GO" id="GO:0005737">
    <property type="term" value="C:cytoplasm"/>
    <property type="evidence" value="ECO:0007669"/>
    <property type="project" value="UniProtKB-SubCell"/>
</dbReference>
<organism evidence="3 4">
    <name type="scientific">Araneus ventricosus</name>
    <name type="common">Orbweaver spider</name>
    <name type="synonym">Epeira ventricosa</name>
    <dbReference type="NCBI Taxonomy" id="182803"/>
    <lineage>
        <taxon>Eukaryota</taxon>
        <taxon>Metazoa</taxon>
        <taxon>Ecdysozoa</taxon>
        <taxon>Arthropoda</taxon>
        <taxon>Chelicerata</taxon>
        <taxon>Arachnida</taxon>
        <taxon>Araneae</taxon>
        <taxon>Araneomorphae</taxon>
        <taxon>Entelegynae</taxon>
        <taxon>Araneoidea</taxon>
        <taxon>Araneidae</taxon>
        <taxon>Araneus</taxon>
    </lineage>
</organism>
<keyword evidence="4" id="KW-1185">Reference proteome</keyword>
<feature type="compositionally biased region" description="Low complexity" evidence="2">
    <location>
        <begin position="13"/>
        <end position="23"/>
    </location>
</feature>
<comment type="subcellular location">
    <subcellularLocation>
        <location evidence="1">Cytoplasm</location>
    </subcellularLocation>
    <subcellularLocation>
        <location evidence="1">Nucleus</location>
    </subcellularLocation>
</comment>
<dbReference type="GO" id="GO:0031047">
    <property type="term" value="P:regulatory ncRNA-mediated gene silencing"/>
    <property type="evidence" value="ECO:0007669"/>
    <property type="project" value="UniProtKB-UniRule"/>
</dbReference>
<evidence type="ECO:0000256" key="1">
    <source>
        <dbReference type="RuleBase" id="RU367083"/>
    </source>
</evidence>
<evidence type="ECO:0000256" key="2">
    <source>
        <dbReference type="SAM" id="MobiDB-lite"/>
    </source>
</evidence>
<dbReference type="OrthoDB" id="25157at2759"/>
<keyword evidence="1" id="KW-0539">Nucleus</keyword>
<feature type="region of interest" description="Disordered" evidence="2">
    <location>
        <begin position="1"/>
        <end position="25"/>
    </location>
</feature>
<dbReference type="EMBL" id="BGPR01020197">
    <property type="protein sequence ID" value="GBN84029.1"/>
    <property type="molecule type" value="Genomic_DNA"/>
</dbReference>
<dbReference type="GO" id="GO:0005634">
    <property type="term" value="C:nucleus"/>
    <property type="evidence" value="ECO:0007669"/>
    <property type="project" value="UniProtKB-SubCell"/>
</dbReference>
<keyword evidence="1" id="KW-0804">Transcription</keyword>
<dbReference type="GO" id="GO:0030014">
    <property type="term" value="C:CCR4-NOT complex"/>
    <property type="evidence" value="ECO:0007669"/>
    <property type="project" value="UniProtKB-UniRule"/>
</dbReference>
<comment type="caution">
    <text evidence="3">The sequence shown here is derived from an EMBL/GenBank/DDBJ whole genome shotgun (WGS) entry which is preliminary data.</text>
</comment>
<keyword evidence="1" id="KW-0810">Translation regulation</keyword>
<proteinExistence type="inferred from homology"/>
<evidence type="ECO:0000313" key="4">
    <source>
        <dbReference type="Proteomes" id="UP000499080"/>
    </source>
</evidence>
<dbReference type="Proteomes" id="UP000499080">
    <property type="component" value="Unassembled WGS sequence"/>
</dbReference>
<comment type="similarity">
    <text evidence="1">Belongs to the CNOT10 family.</text>
</comment>
<dbReference type="InterPro" id="IPR039740">
    <property type="entry name" value="CNOT10"/>
</dbReference>
<sequence length="164" mass="18794">MCDEEDDSRKYSSSDNSSYQSVPDADREMAVQAFRNLRSKNIMKELKKLLSNRPQDAKVLHNYAVVEYFLSDSLRVIGFVESVLFADKNCNKSSQKEEDVRKEENNDNGISDVLKRKLQLCKARSYAMMKTAKGCKREIKNLLPSGSSVPNIPAYYLKCQLEHQ</sequence>
<keyword evidence="1" id="KW-0943">RNA-mediated gene silencing</keyword>
<dbReference type="PANTHER" id="PTHR12979:SF5">
    <property type="entry name" value="CCR4-NOT TRANSCRIPTION COMPLEX SUBUNIT 10"/>
    <property type="match status" value="1"/>
</dbReference>
<dbReference type="GO" id="GO:0006402">
    <property type="term" value="P:mRNA catabolic process"/>
    <property type="evidence" value="ECO:0007669"/>
    <property type="project" value="TreeGrafter"/>
</dbReference>
<keyword evidence="1" id="KW-0805">Transcription regulation</keyword>
<dbReference type="PANTHER" id="PTHR12979">
    <property type="entry name" value="CCR4-NOT TRANSCRIPTION COMPLEX SUBUNIT 10"/>
    <property type="match status" value="1"/>
</dbReference>
<reference evidence="3 4" key="1">
    <citation type="journal article" date="2019" name="Sci. Rep.">
        <title>Orb-weaving spider Araneus ventricosus genome elucidates the spidroin gene catalogue.</title>
        <authorList>
            <person name="Kono N."/>
            <person name="Nakamura H."/>
            <person name="Ohtoshi R."/>
            <person name="Moran D.A.P."/>
            <person name="Shinohara A."/>
            <person name="Yoshida Y."/>
            <person name="Fujiwara M."/>
            <person name="Mori M."/>
            <person name="Tomita M."/>
            <person name="Arakawa K."/>
        </authorList>
    </citation>
    <scope>NUCLEOTIDE SEQUENCE [LARGE SCALE GENOMIC DNA]</scope>
</reference>
<evidence type="ECO:0000313" key="3">
    <source>
        <dbReference type="EMBL" id="GBN84029.1"/>
    </source>
</evidence>
<name>A0A4Y2S9Q0_ARAVE</name>
<keyword evidence="1" id="KW-0963">Cytoplasm</keyword>
<gene>
    <name evidence="3" type="ORF">AVEN_31322_1</name>
</gene>
<comment type="function">
    <text evidence="1">Component of the CCR4-NOT complex which is one of the major cellular mRNA deadenylases and is linked to various cellular processes including bulk mRNA degradation, miRNA-mediated repression, translational repression during translational initiation and general transcription regulation.</text>
</comment>
<dbReference type="GO" id="GO:0017148">
    <property type="term" value="P:negative regulation of translation"/>
    <property type="evidence" value="ECO:0007669"/>
    <property type="project" value="TreeGrafter"/>
</dbReference>
<accession>A0A4Y2S9Q0</accession>